<dbReference type="PANTHER" id="PTHR47027">
    <property type="entry name" value="REVERSE TRANSCRIPTASE DOMAIN-CONTAINING PROTEIN"/>
    <property type="match status" value="1"/>
</dbReference>
<keyword evidence="1" id="KW-1185">Reference proteome</keyword>
<dbReference type="Proteomes" id="UP000035642">
    <property type="component" value="Unassembled WGS sequence"/>
</dbReference>
<protein>
    <submittedName>
        <fullName evidence="2">Reverse transcriptase domain-containing protein</fullName>
    </submittedName>
</protein>
<sequence>MLTLTSKEWLGKATLPRQNCLPPPSRTSCKHWNGIIRESKSMVDCCFGDDVVFITTNVTQAERMLADFDKAYGRNGLRVNLTKTMFVKNGLVCYAPFRLKGTNAFECSSYVYLGRKINMMNDLAPELSRRKRAAWGAFKSIEDVVKKTKITRLHAHLFDSAVLSALTYGSET</sequence>
<evidence type="ECO:0000313" key="2">
    <source>
        <dbReference type="WBParaSite" id="ACAC_0000386801-mRNA-1"/>
    </source>
</evidence>
<dbReference type="AlphaFoldDB" id="A0A0K0D1C3"/>
<accession>A0A0K0D1C3</accession>
<organism evidence="1 2">
    <name type="scientific">Angiostrongylus cantonensis</name>
    <name type="common">Rat lungworm</name>
    <dbReference type="NCBI Taxonomy" id="6313"/>
    <lineage>
        <taxon>Eukaryota</taxon>
        <taxon>Metazoa</taxon>
        <taxon>Ecdysozoa</taxon>
        <taxon>Nematoda</taxon>
        <taxon>Chromadorea</taxon>
        <taxon>Rhabditida</taxon>
        <taxon>Rhabditina</taxon>
        <taxon>Rhabditomorpha</taxon>
        <taxon>Strongyloidea</taxon>
        <taxon>Metastrongylidae</taxon>
        <taxon>Angiostrongylus</taxon>
    </lineage>
</organism>
<dbReference type="PANTHER" id="PTHR47027:SF20">
    <property type="entry name" value="REVERSE TRANSCRIPTASE-LIKE PROTEIN WITH RNA-DIRECTED DNA POLYMERASE DOMAIN"/>
    <property type="match status" value="1"/>
</dbReference>
<dbReference type="WBParaSite" id="ACAC_0000386801-mRNA-1">
    <property type="protein sequence ID" value="ACAC_0000386801-mRNA-1"/>
    <property type="gene ID" value="ACAC_0000386801"/>
</dbReference>
<reference evidence="2" key="2">
    <citation type="submission" date="2017-02" db="UniProtKB">
        <authorList>
            <consortium name="WormBaseParasite"/>
        </authorList>
    </citation>
    <scope>IDENTIFICATION</scope>
</reference>
<reference evidence="1" key="1">
    <citation type="submission" date="2012-09" db="EMBL/GenBank/DDBJ databases">
        <authorList>
            <person name="Martin A.A."/>
        </authorList>
    </citation>
    <scope>NUCLEOTIDE SEQUENCE</scope>
</reference>
<evidence type="ECO:0000313" key="1">
    <source>
        <dbReference type="Proteomes" id="UP000035642"/>
    </source>
</evidence>
<name>A0A0K0D1C3_ANGCA</name>
<dbReference type="STRING" id="6313.A0A0K0D1C3"/>
<proteinExistence type="predicted"/>